<evidence type="ECO:0000256" key="3">
    <source>
        <dbReference type="ARBA" id="ARBA00011991"/>
    </source>
</evidence>
<dbReference type="AlphaFoldDB" id="A0A645DIU9"/>
<dbReference type="Gene3D" id="1.10.1610.10">
    <property type="match status" value="1"/>
</dbReference>
<keyword evidence="6 10" id="KW-0328">Glycosyltransferase</keyword>
<dbReference type="Gene3D" id="3.40.50.10210">
    <property type="match status" value="1"/>
</dbReference>
<accession>A0A645DIU9</accession>
<evidence type="ECO:0000313" key="10">
    <source>
        <dbReference type="EMBL" id="MPM89219.1"/>
    </source>
</evidence>
<dbReference type="HAMAP" id="MF_00230">
    <property type="entry name" value="CobT"/>
    <property type="match status" value="1"/>
</dbReference>
<reference evidence="10" key="1">
    <citation type="submission" date="2019-08" db="EMBL/GenBank/DDBJ databases">
        <authorList>
            <person name="Kucharzyk K."/>
            <person name="Murdoch R.W."/>
            <person name="Higgins S."/>
            <person name="Loffler F."/>
        </authorList>
    </citation>
    <scope>NUCLEOTIDE SEQUENCE</scope>
</reference>
<evidence type="ECO:0000256" key="2">
    <source>
        <dbReference type="ARBA" id="ARBA00007110"/>
    </source>
</evidence>
<sequence length="349" mass="38428">MIKFNIEKPDQAIRAELQKKIDNLTKPKGALGMLEELATQIGLIQQTTSPKLSNPYNIVFAADHGVAVEGVSLSPQEVTFQMISNFISGGAGVNFLARQHGFKMKIVDSGVNYDFQPNPYLVDKKIGKGTANYLYSAAMSKEEAELAIKHGADVVADCKSDDCNIISFGEMGIGNTSSSAVWMSYFTNTDLKECVGAGCGLDQKGVEHKYDVLRRACENFNQNHKEWDTLDIISYFGGFEMVMAVGGMLKAAEEKMIILVDGFIMTSCMIAAARLNPEVLNYAVFGHQSNESGHKKMLEFLNAKPLLRLDFRLGEGTGAICAYPIVDSAVRMINEMNSFEKIMVTKYFD</sequence>
<keyword evidence="5" id="KW-0169">Cobalamin biosynthesis</keyword>
<evidence type="ECO:0000256" key="1">
    <source>
        <dbReference type="ARBA" id="ARBA00005049"/>
    </source>
</evidence>
<dbReference type="InterPro" id="IPR003200">
    <property type="entry name" value="Nict_dMeBzImd_PRibTrfase"/>
</dbReference>
<dbReference type="NCBIfam" id="NF000996">
    <property type="entry name" value="PRK00105.1"/>
    <property type="match status" value="1"/>
</dbReference>
<dbReference type="EC" id="2.4.2.21" evidence="3"/>
<evidence type="ECO:0000256" key="9">
    <source>
        <dbReference type="ARBA" id="ARBA00047340"/>
    </source>
</evidence>
<evidence type="ECO:0000256" key="5">
    <source>
        <dbReference type="ARBA" id="ARBA00022573"/>
    </source>
</evidence>
<dbReference type="GO" id="GO:0008939">
    <property type="term" value="F:nicotinate-nucleotide-dimethylbenzimidazole phosphoribosyltransferase activity"/>
    <property type="evidence" value="ECO:0007669"/>
    <property type="project" value="UniProtKB-EC"/>
</dbReference>
<dbReference type="SUPFAM" id="SSF52733">
    <property type="entry name" value="Nicotinate mononucleotide:5,6-dimethylbenzimidazole phosphoribosyltransferase (CobT)"/>
    <property type="match status" value="1"/>
</dbReference>
<name>A0A645DIU9_9ZZZZ</name>
<evidence type="ECO:0000256" key="4">
    <source>
        <dbReference type="ARBA" id="ARBA00015486"/>
    </source>
</evidence>
<dbReference type="CDD" id="cd02439">
    <property type="entry name" value="DMB-PRT_CobT"/>
    <property type="match status" value="1"/>
</dbReference>
<dbReference type="InterPro" id="IPR017846">
    <property type="entry name" value="Nict_dMeBzImd_PRibTrfase_bact"/>
</dbReference>
<comment type="catalytic activity">
    <reaction evidence="9">
        <text>5,6-dimethylbenzimidazole + nicotinate beta-D-ribonucleotide = alpha-ribazole 5'-phosphate + nicotinate + H(+)</text>
        <dbReference type="Rhea" id="RHEA:11196"/>
        <dbReference type="ChEBI" id="CHEBI:15378"/>
        <dbReference type="ChEBI" id="CHEBI:15890"/>
        <dbReference type="ChEBI" id="CHEBI:32544"/>
        <dbReference type="ChEBI" id="CHEBI:57502"/>
        <dbReference type="ChEBI" id="CHEBI:57918"/>
        <dbReference type="EC" id="2.4.2.21"/>
    </reaction>
</comment>
<protein>
    <recommendedName>
        <fullName evidence="4">Nicotinate-nucleotide--dimethylbenzimidazole phosphoribosyltransferase</fullName>
        <ecNumber evidence="3">2.4.2.21</ecNumber>
    </recommendedName>
    <alternativeName>
        <fullName evidence="8">N(1)-alpha-phosphoribosyltransferase</fullName>
    </alternativeName>
</protein>
<dbReference type="PANTHER" id="PTHR43463">
    <property type="entry name" value="NICOTINATE-NUCLEOTIDE--DIMETHYLBENZIMIDAZOLE PHOSPHORIBOSYLTRANSFERASE"/>
    <property type="match status" value="1"/>
</dbReference>
<dbReference type="PANTHER" id="PTHR43463:SF1">
    <property type="entry name" value="NICOTINATE-NUCLEOTIDE--DIMETHYLBENZIMIDAZOLE PHOSPHORIBOSYLTRANSFERASE"/>
    <property type="match status" value="1"/>
</dbReference>
<comment type="similarity">
    <text evidence="2">Belongs to the CobT family.</text>
</comment>
<comment type="caution">
    <text evidence="10">The sequence shown here is derived from an EMBL/GenBank/DDBJ whole genome shotgun (WGS) entry which is preliminary data.</text>
</comment>
<organism evidence="10">
    <name type="scientific">bioreactor metagenome</name>
    <dbReference type="NCBI Taxonomy" id="1076179"/>
    <lineage>
        <taxon>unclassified sequences</taxon>
        <taxon>metagenomes</taxon>
        <taxon>ecological metagenomes</taxon>
    </lineage>
</organism>
<dbReference type="InterPro" id="IPR036087">
    <property type="entry name" value="Nict_dMeBzImd_PRibTrfase_sf"/>
</dbReference>
<dbReference type="NCBIfam" id="TIGR03160">
    <property type="entry name" value="cobT_DBIPRT"/>
    <property type="match status" value="1"/>
</dbReference>
<proteinExistence type="inferred from homology"/>
<evidence type="ECO:0000256" key="6">
    <source>
        <dbReference type="ARBA" id="ARBA00022676"/>
    </source>
</evidence>
<comment type="pathway">
    <text evidence="1">Nucleoside biosynthesis; alpha-ribazole biosynthesis; alpha-ribazole from 5,6-dimethylbenzimidazole: step 1/2.</text>
</comment>
<dbReference type="EMBL" id="VSSQ01036682">
    <property type="protein sequence ID" value="MPM89219.1"/>
    <property type="molecule type" value="Genomic_DNA"/>
</dbReference>
<dbReference type="InterPro" id="IPR023195">
    <property type="entry name" value="Nict_dMeBzImd_PRibTrfase_N"/>
</dbReference>
<keyword evidence="7 10" id="KW-0808">Transferase</keyword>
<dbReference type="GO" id="GO:0009236">
    <property type="term" value="P:cobalamin biosynthetic process"/>
    <property type="evidence" value="ECO:0007669"/>
    <property type="project" value="UniProtKB-KW"/>
</dbReference>
<gene>
    <name evidence="10" type="primary">cobT_26</name>
    <name evidence="10" type="ORF">SDC9_136327</name>
</gene>
<dbReference type="UniPathway" id="UPA00061">
    <property type="reaction ID" value="UER00516"/>
</dbReference>
<evidence type="ECO:0000256" key="8">
    <source>
        <dbReference type="ARBA" id="ARBA00030686"/>
    </source>
</evidence>
<dbReference type="FunFam" id="3.40.50.10210:FF:000001">
    <property type="entry name" value="Nicotinate-nucleotide--dimethylbenzimidazole phosphoribosyltransferase"/>
    <property type="match status" value="1"/>
</dbReference>
<dbReference type="Pfam" id="PF02277">
    <property type="entry name" value="DBI_PRT"/>
    <property type="match status" value="1"/>
</dbReference>
<evidence type="ECO:0000256" key="7">
    <source>
        <dbReference type="ARBA" id="ARBA00022679"/>
    </source>
</evidence>